<accession>A0A0F9MQL0</accession>
<dbReference type="AlphaFoldDB" id="A0A0F9MQL0"/>
<reference evidence="1" key="1">
    <citation type="journal article" date="2015" name="Nature">
        <title>Complex archaea that bridge the gap between prokaryotes and eukaryotes.</title>
        <authorList>
            <person name="Spang A."/>
            <person name="Saw J.H."/>
            <person name="Jorgensen S.L."/>
            <person name="Zaremba-Niedzwiedzka K."/>
            <person name="Martijn J."/>
            <person name="Lind A.E."/>
            <person name="van Eijk R."/>
            <person name="Schleper C."/>
            <person name="Guy L."/>
            <person name="Ettema T.J."/>
        </authorList>
    </citation>
    <scope>NUCLEOTIDE SEQUENCE</scope>
</reference>
<name>A0A0F9MQL0_9ZZZZ</name>
<protein>
    <submittedName>
        <fullName evidence="1">Uncharacterized protein</fullName>
    </submittedName>
</protein>
<comment type="caution">
    <text evidence="1">The sequence shown here is derived from an EMBL/GenBank/DDBJ whole genome shotgun (WGS) entry which is preliminary data.</text>
</comment>
<gene>
    <name evidence="1" type="ORF">LCGC14_1125800</name>
</gene>
<evidence type="ECO:0000313" key="1">
    <source>
        <dbReference type="EMBL" id="KKN01647.1"/>
    </source>
</evidence>
<dbReference type="EMBL" id="LAZR01005239">
    <property type="protein sequence ID" value="KKN01647.1"/>
    <property type="molecule type" value="Genomic_DNA"/>
</dbReference>
<proteinExistence type="predicted"/>
<sequence>MDIQAARERCEACGGAVEVRSSREGTNHYVPVERGRVGEKELFAALEALEEAKKIVDILKAHGMNLRVVQVPPPIVDHKRLYALKDAVNAYDAILGERK</sequence>
<organism evidence="1">
    <name type="scientific">marine sediment metagenome</name>
    <dbReference type="NCBI Taxonomy" id="412755"/>
    <lineage>
        <taxon>unclassified sequences</taxon>
        <taxon>metagenomes</taxon>
        <taxon>ecological metagenomes</taxon>
    </lineage>
</organism>